<proteinExistence type="predicted"/>
<evidence type="ECO:0000313" key="1">
    <source>
        <dbReference type="EMBL" id="DAF48627.1"/>
    </source>
</evidence>
<reference evidence="1" key="1">
    <citation type="journal article" date="2021" name="Proc. Natl. Acad. Sci. U.S.A.">
        <title>A Catalog of Tens of Thousands of Viruses from Human Metagenomes Reveals Hidden Associations with Chronic Diseases.</title>
        <authorList>
            <person name="Tisza M.J."/>
            <person name="Buck C.B."/>
        </authorList>
    </citation>
    <scope>NUCLEOTIDE SEQUENCE</scope>
    <source>
        <strain evidence="1">CtzWr28</strain>
    </source>
</reference>
<organism evidence="1">
    <name type="scientific">Siphoviridae sp. ctzWr28</name>
    <dbReference type="NCBI Taxonomy" id="2827980"/>
    <lineage>
        <taxon>Viruses</taxon>
        <taxon>Duplodnaviria</taxon>
        <taxon>Heunggongvirae</taxon>
        <taxon>Uroviricota</taxon>
        <taxon>Caudoviricetes</taxon>
    </lineage>
</organism>
<sequence>MARKKVKVVVNRPRKPLVMGDFSKILFITKEADKDYKRYTTLKEVETDFGNTSLMYKGINTFLSQEDFDGNRLQPEQWYCVGKTTPNEAFLNSLPEGEFYGVVVAFYDKAFITALSKYLTRTGKFGVVLNTDGDKTPANIRESKRIYYMFGTEGKDNLDIFGLPAWTFVQGINGRWSDRRILGVEPSCNDTTKSAKLDEVFINYTESRVGFNAITSGSWCVDGITHADQTIKIDAITHAIDTNLNRLLIMRKNTTMDSDGIPSIEDMLIRAMTELGKQGAFAKNNNGEYLFKVTVPNIEDTSATTGLTVDDYINRVLRNVKINFTLSTEIEEIDVELVWHDEPITV</sequence>
<protein>
    <submittedName>
        <fullName evidence="1">Tail sheath protein</fullName>
    </submittedName>
</protein>
<dbReference type="EMBL" id="BK032571">
    <property type="protein sequence ID" value="DAF48627.1"/>
    <property type="molecule type" value="Genomic_DNA"/>
</dbReference>
<name>A0A8S5SCR6_9CAUD</name>
<accession>A0A8S5SCR6</accession>